<evidence type="ECO:0000256" key="7">
    <source>
        <dbReference type="ARBA" id="ARBA00023136"/>
    </source>
</evidence>
<dbReference type="GeneID" id="42304955"/>
<proteinExistence type="predicted"/>
<dbReference type="AlphaFoldDB" id="A0A0D1VAR3"/>
<keyword evidence="11" id="KW-1185">Reference proteome</keyword>
<evidence type="ECO:0000256" key="5">
    <source>
        <dbReference type="ARBA" id="ARBA00022801"/>
    </source>
</evidence>
<dbReference type="RefSeq" id="WP_043065460.1">
    <property type="nucleotide sequence ID" value="NZ_BJOA01000017.1"/>
</dbReference>
<feature type="transmembrane region" description="Helical" evidence="8">
    <location>
        <begin position="147"/>
        <end position="167"/>
    </location>
</feature>
<dbReference type="GO" id="GO:0008233">
    <property type="term" value="F:peptidase activity"/>
    <property type="evidence" value="ECO:0007669"/>
    <property type="project" value="UniProtKB-KW"/>
</dbReference>
<dbReference type="EMBL" id="LGUG01000004">
    <property type="protein sequence ID" value="KON95271.1"/>
    <property type="molecule type" value="Genomic_DNA"/>
</dbReference>
<dbReference type="Pfam" id="PF04647">
    <property type="entry name" value="AgrB"/>
    <property type="match status" value="1"/>
</dbReference>
<evidence type="ECO:0000256" key="1">
    <source>
        <dbReference type="ARBA" id="ARBA00022475"/>
    </source>
</evidence>
<dbReference type="SMART" id="SM00793">
    <property type="entry name" value="AgrB"/>
    <property type="match status" value="1"/>
</dbReference>
<dbReference type="OrthoDB" id="2854767at2"/>
<dbReference type="Proteomes" id="UP000037269">
    <property type="component" value="Unassembled WGS sequence"/>
</dbReference>
<evidence type="ECO:0000256" key="2">
    <source>
        <dbReference type="ARBA" id="ARBA00022654"/>
    </source>
</evidence>
<protein>
    <submittedName>
        <fullName evidence="10">Accessory gene regulator protein AgrB</fullName>
    </submittedName>
</protein>
<evidence type="ECO:0000313" key="9">
    <source>
        <dbReference type="EMBL" id="KON95271.1"/>
    </source>
</evidence>
<keyword evidence="1" id="KW-1003">Cell membrane</keyword>
<evidence type="ECO:0000256" key="3">
    <source>
        <dbReference type="ARBA" id="ARBA00022670"/>
    </source>
</evidence>
<keyword evidence="4 8" id="KW-0812">Transmembrane</keyword>
<keyword evidence="6 8" id="KW-1133">Transmembrane helix</keyword>
<evidence type="ECO:0000256" key="6">
    <source>
        <dbReference type="ARBA" id="ARBA00022989"/>
    </source>
</evidence>
<evidence type="ECO:0000313" key="11">
    <source>
        <dbReference type="Proteomes" id="UP000037269"/>
    </source>
</evidence>
<gene>
    <name evidence="9" type="ORF">AF333_07050</name>
    <name evidence="10" type="ORF">SAMN04487909_10616</name>
</gene>
<dbReference type="GO" id="GO:0016020">
    <property type="term" value="C:membrane"/>
    <property type="evidence" value="ECO:0007669"/>
    <property type="project" value="InterPro"/>
</dbReference>
<keyword evidence="5" id="KW-0378">Hydrolase</keyword>
<name>A0A0D1VAR3_ANEMI</name>
<dbReference type="PATRIC" id="fig|47500.8.peg.6049"/>
<dbReference type="STRING" id="47500.AF333_07050"/>
<dbReference type="InterPro" id="IPR006741">
    <property type="entry name" value="AgrB"/>
</dbReference>
<evidence type="ECO:0000256" key="8">
    <source>
        <dbReference type="SAM" id="Phobius"/>
    </source>
</evidence>
<keyword evidence="2" id="KW-0673">Quorum sensing</keyword>
<feature type="transmembrane region" description="Helical" evidence="8">
    <location>
        <begin position="78"/>
        <end position="100"/>
    </location>
</feature>
<keyword evidence="7 8" id="KW-0472">Membrane</keyword>
<evidence type="ECO:0000313" key="12">
    <source>
        <dbReference type="Proteomes" id="UP000182836"/>
    </source>
</evidence>
<accession>A0A0D1VAR3</accession>
<feature type="transmembrane region" description="Helical" evidence="8">
    <location>
        <begin position="106"/>
        <end position="126"/>
    </location>
</feature>
<feature type="transmembrane region" description="Helical" evidence="8">
    <location>
        <begin position="173"/>
        <end position="196"/>
    </location>
</feature>
<dbReference type="GO" id="GO:0009372">
    <property type="term" value="P:quorum sensing"/>
    <property type="evidence" value="ECO:0007669"/>
    <property type="project" value="UniProtKB-KW"/>
</dbReference>
<dbReference type="Proteomes" id="UP000182836">
    <property type="component" value="Unassembled WGS sequence"/>
</dbReference>
<organism evidence="9 11">
    <name type="scientific">Aneurinibacillus migulanus</name>
    <name type="common">Bacillus migulanus</name>
    <dbReference type="NCBI Taxonomy" id="47500"/>
    <lineage>
        <taxon>Bacteria</taxon>
        <taxon>Bacillati</taxon>
        <taxon>Bacillota</taxon>
        <taxon>Bacilli</taxon>
        <taxon>Bacillales</taxon>
        <taxon>Paenibacillaceae</taxon>
        <taxon>Aneurinibacillus group</taxon>
        <taxon>Aneurinibacillus</taxon>
    </lineage>
</organism>
<dbReference type="EMBL" id="FNED01000006">
    <property type="protein sequence ID" value="SDI64370.1"/>
    <property type="molecule type" value="Genomic_DNA"/>
</dbReference>
<sequence>MSKKLADSIALALAESGNTQHPPAVLSYGLQIIMNTVIKITVITLIGWMLHILLELYIMIFSFGALRMITGGVHAHTFVRCLTISLISFVLLTLSVPYAISFFLDYNLVLLMLIFLFGSVVTWLYVPGMWGIRQFTEKRIQISKLLSFIYLSLLLLFTWYVVTYVDVSMWQQISLVAISGMVWQYTLVTPVGYRLFSKIENMMILKRR</sequence>
<keyword evidence="3" id="KW-0645">Protease</keyword>
<feature type="transmembrane region" description="Helical" evidence="8">
    <location>
        <begin position="40"/>
        <end position="66"/>
    </location>
</feature>
<evidence type="ECO:0000313" key="10">
    <source>
        <dbReference type="EMBL" id="SDI64370.1"/>
    </source>
</evidence>
<evidence type="ECO:0000256" key="4">
    <source>
        <dbReference type="ARBA" id="ARBA00022692"/>
    </source>
</evidence>
<dbReference type="GO" id="GO:0006508">
    <property type="term" value="P:proteolysis"/>
    <property type="evidence" value="ECO:0007669"/>
    <property type="project" value="UniProtKB-KW"/>
</dbReference>
<reference evidence="9 11" key="1">
    <citation type="submission" date="2015-07" db="EMBL/GenBank/DDBJ databases">
        <title>Fjat-14205 dsm 2895.</title>
        <authorList>
            <person name="Liu B."/>
            <person name="Wang J."/>
            <person name="Zhu Y."/>
            <person name="Liu G."/>
            <person name="Chen Q."/>
            <person name="Chen Z."/>
            <person name="Lan J."/>
            <person name="Che J."/>
            <person name="Ge C."/>
            <person name="Shi H."/>
            <person name="Pan Z."/>
            <person name="Liu X."/>
        </authorList>
    </citation>
    <scope>NUCLEOTIDE SEQUENCE [LARGE SCALE GENOMIC DNA]</scope>
    <source>
        <strain evidence="9 11">DSM 2895</strain>
    </source>
</reference>
<reference evidence="10 12" key="2">
    <citation type="submission" date="2016-10" db="EMBL/GenBank/DDBJ databases">
        <authorList>
            <person name="de Groot N.N."/>
        </authorList>
    </citation>
    <scope>NUCLEOTIDE SEQUENCE [LARGE SCALE GENOMIC DNA]</scope>
    <source>
        <strain evidence="10 12">DSM 2895</strain>
    </source>
</reference>